<feature type="non-terminal residue" evidence="5">
    <location>
        <position position="1"/>
    </location>
</feature>
<dbReference type="PROSITE" id="PS00211">
    <property type="entry name" value="ABC_TRANSPORTER_1"/>
    <property type="match status" value="1"/>
</dbReference>
<name>X1AA90_9ZZZZ</name>
<accession>X1AA90</accession>
<evidence type="ECO:0000256" key="3">
    <source>
        <dbReference type="SAM" id="Coils"/>
    </source>
</evidence>
<evidence type="ECO:0000313" key="5">
    <source>
        <dbReference type="EMBL" id="GAG57041.1"/>
    </source>
</evidence>
<protein>
    <recommendedName>
        <fullName evidence="4">ABC transporter domain-containing protein</fullName>
    </recommendedName>
</protein>
<organism evidence="5">
    <name type="scientific">marine sediment metagenome</name>
    <dbReference type="NCBI Taxonomy" id="412755"/>
    <lineage>
        <taxon>unclassified sequences</taxon>
        <taxon>metagenomes</taxon>
        <taxon>ecological metagenomes</taxon>
    </lineage>
</organism>
<dbReference type="Pfam" id="PF00005">
    <property type="entry name" value="ABC_tran"/>
    <property type="match status" value="1"/>
</dbReference>
<dbReference type="CDD" id="cd03230">
    <property type="entry name" value="ABC_DR_subfamily_A"/>
    <property type="match status" value="1"/>
</dbReference>
<dbReference type="GO" id="GO:0005524">
    <property type="term" value="F:ATP binding"/>
    <property type="evidence" value="ECO:0007669"/>
    <property type="project" value="InterPro"/>
</dbReference>
<gene>
    <name evidence="5" type="ORF">S01H4_13761</name>
</gene>
<dbReference type="Gene3D" id="3.40.50.300">
    <property type="entry name" value="P-loop containing nucleotide triphosphate hydrolases"/>
    <property type="match status" value="1"/>
</dbReference>
<dbReference type="EMBL" id="BART01006053">
    <property type="protein sequence ID" value="GAG57041.1"/>
    <property type="molecule type" value="Genomic_DNA"/>
</dbReference>
<comment type="similarity">
    <text evidence="1">Belongs to the ABC transporter superfamily.</text>
</comment>
<keyword evidence="3" id="KW-0175">Coiled coil</keyword>
<dbReference type="InterPro" id="IPR017871">
    <property type="entry name" value="ABC_transporter-like_CS"/>
</dbReference>
<dbReference type="AlphaFoldDB" id="X1AA90"/>
<keyword evidence="2" id="KW-0813">Transport</keyword>
<dbReference type="InterPro" id="IPR003439">
    <property type="entry name" value="ABC_transporter-like_ATP-bd"/>
</dbReference>
<evidence type="ECO:0000256" key="1">
    <source>
        <dbReference type="ARBA" id="ARBA00005417"/>
    </source>
</evidence>
<reference evidence="5" key="1">
    <citation type="journal article" date="2014" name="Front. Microbiol.">
        <title>High frequency of phylogenetically diverse reductive dehalogenase-homologous genes in deep subseafloor sedimentary metagenomes.</title>
        <authorList>
            <person name="Kawai M."/>
            <person name="Futagami T."/>
            <person name="Toyoda A."/>
            <person name="Takaki Y."/>
            <person name="Nishi S."/>
            <person name="Hori S."/>
            <person name="Arai W."/>
            <person name="Tsubouchi T."/>
            <person name="Morono Y."/>
            <person name="Uchiyama I."/>
            <person name="Ito T."/>
            <person name="Fujiyama A."/>
            <person name="Inagaki F."/>
            <person name="Takami H."/>
        </authorList>
    </citation>
    <scope>NUCLEOTIDE SEQUENCE</scope>
    <source>
        <strain evidence="5">Expedition CK06-06</strain>
    </source>
</reference>
<proteinExistence type="inferred from homology"/>
<dbReference type="PROSITE" id="PS50893">
    <property type="entry name" value="ABC_TRANSPORTER_2"/>
    <property type="match status" value="1"/>
</dbReference>
<dbReference type="PANTHER" id="PTHR43335:SF4">
    <property type="entry name" value="ABC TRANSPORTER, ATP-BINDING PROTEIN"/>
    <property type="match status" value="1"/>
</dbReference>
<evidence type="ECO:0000259" key="4">
    <source>
        <dbReference type="PROSITE" id="PS50893"/>
    </source>
</evidence>
<dbReference type="GO" id="GO:0016887">
    <property type="term" value="F:ATP hydrolysis activity"/>
    <property type="evidence" value="ECO:0007669"/>
    <property type="project" value="InterPro"/>
</dbReference>
<dbReference type="InterPro" id="IPR027417">
    <property type="entry name" value="P-loop_NTPase"/>
</dbReference>
<feature type="coiled-coil region" evidence="3">
    <location>
        <begin position="230"/>
        <end position="257"/>
    </location>
</feature>
<dbReference type="SUPFAM" id="SSF52540">
    <property type="entry name" value="P-loop containing nucleoside triphosphate hydrolases"/>
    <property type="match status" value="1"/>
</dbReference>
<dbReference type="PANTHER" id="PTHR43335">
    <property type="entry name" value="ABC TRANSPORTER, ATP-BINDING PROTEIN"/>
    <property type="match status" value="1"/>
</dbReference>
<comment type="caution">
    <text evidence="5">The sequence shown here is derived from an EMBL/GenBank/DDBJ whole genome shotgun (WGS) entry which is preliminary data.</text>
</comment>
<sequence>GLLKPTTGTAYIKDVEVNDSQAHILRKNLGFLTENPGNYETLSVYDNLSFFGSFYDIKDLDSRINQVLKQFGLFERKDMKAGKLSKGQKQRLAIARAILHEPEMLFLDEPTSFLDPAAAVKVRELILGLKTKDRTIFINSHNLQEVQKVCDRVGILDQGKIKKIGTPAELGKELWETHEMVITLRNPVSSQIEEKLTKLNFIKQFRIEDHKIYINTDDANETTPIIVKELVNLDAEILEVERTVRSLEEIYLKLMEKD</sequence>
<evidence type="ECO:0000256" key="2">
    <source>
        <dbReference type="ARBA" id="ARBA00022448"/>
    </source>
</evidence>
<feature type="domain" description="ABC transporter" evidence="4">
    <location>
        <begin position="1"/>
        <end position="183"/>
    </location>
</feature>